<sequence length="346" mass="37850">MTAWVVRAGARGANEQFNLDRGRATIGWPNLGDIAACRSREDVRALVESREPGIPANRASNYTAQLWAFRNTIQPGDLIVLPLKSRPGYVQFGRVTGGYAFDADEPDPTRQKFVSVDWQPEPVAKAVIAQDLLYTLGGAMTVFSPSRHNALERLESVAATGVDPRAITTTPAHENLDTNVTDPDTAPTIEAIRDRVRTHVAATFREHQLTHLVSDVLTVLGFQCEVSPPGPDGGVDIIAGRGPLGLDAPTLIVEVKSESSPIDVKVVRGLHSAMVQHKADQGLLVAWGGVTKPARKEFERDRTMLRVWDAEAMLDKLFETYDRLPAGTRAQIPLKQVWVLDDVETP</sequence>
<feature type="domain" description="Restriction endonuclease type IV Mrr" evidence="1">
    <location>
        <begin position="204"/>
        <end position="314"/>
    </location>
</feature>
<keyword evidence="2" id="KW-0378">Hydrolase</keyword>
<keyword evidence="3" id="KW-1185">Reference proteome</keyword>
<dbReference type="InterPro" id="IPR016984">
    <property type="entry name" value="UCP031853"/>
</dbReference>
<organism evidence="2 3">
    <name type="scientific">Propioniciclava coleopterorum</name>
    <dbReference type="NCBI Taxonomy" id="2714937"/>
    <lineage>
        <taxon>Bacteria</taxon>
        <taxon>Bacillati</taxon>
        <taxon>Actinomycetota</taxon>
        <taxon>Actinomycetes</taxon>
        <taxon>Propionibacteriales</taxon>
        <taxon>Propionibacteriaceae</taxon>
        <taxon>Propioniciclava</taxon>
    </lineage>
</organism>
<evidence type="ECO:0000313" key="2">
    <source>
        <dbReference type="EMBL" id="QIK72370.1"/>
    </source>
</evidence>
<dbReference type="InterPro" id="IPR011856">
    <property type="entry name" value="tRNA_endonuc-like_dom_sf"/>
</dbReference>
<proteinExistence type="predicted"/>
<dbReference type="PANTHER" id="PTHR30015">
    <property type="entry name" value="MRR RESTRICTION SYSTEM PROTEIN"/>
    <property type="match status" value="1"/>
</dbReference>
<dbReference type="GO" id="GO:0003677">
    <property type="term" value="F:DNA binding"/>
    <property type="evidence" value="ECO:0007669"/>
    <property type="project" value="InterPro"/>
</dbReference>
<name>A0A6G7Y6F2_9ACTN</name>
<dbReference type="Pfam" id="PF04471">
    <property type="entry name" value="Mrr_cat"/>
    <property type="match status" value="1"/>
</dbReference>
<reference evidence="2 3" key="1">
    <citation type="submission" date="2020-03" db="EMBL/GenBank/DDBJ databases">
        <title>Propioniciclava sp. nov., isolated from Hydrophilus acuminatus.</title>
        <authorList>
            <person name="Hyun D.-W."/>
            <person name="Bae J.-W."/>
        </authorList>
    </citation>
    <scope>NUCLEOTIDE SEQUENCE [LARGE SCALE GENOMIC DNA]</scope>
    <source>
        <strain evidence="2 3">HDW11</strain>
    </source>
</reference>
<dbReference type="InterPro" id="IPR007560">
    <property type="entry name" value="Restrct_endonuc_IV_Mrr"/>
</dbReference>
<dbReference type="AlphaFoldDB" id="A0A6G7Y6F2"/>
<dbReference type="SUPFAM" id="SSF52980">
    <property type="entry name" value="Restriction endonuclease-like"/>
    <property type="match status" value="1"/>
</dbReference>
<dbReference type="EMBL" id="CP049865">
    <property type="protein sequence ID" value="QIK72370.1"/>
    <property type="molecule type" value="Genomic_DNA"/>
</dbReference>
<dbReference type="GO" id="GO:0009307">
    <property type="term" value="P:DNA restriction-modification system"/>
    <property type="evidence" value="ECO:0007669"/>
    <property type="project" value="InterPro"/>
</dbReference>
<dbReference type="KEGG" id="prv:G7070_08925"/>
<dbReference type="InterPro" id="IPR052906">
    <property type="entry name" value="Type_IV_Methyl-Rstrct_Enzyme"/>
</dbReference>
<keyword evidence="2" id="KW-0255">Endonuclease</keyword>
<gene>
    <name evidence="2" type="ORF">G7070_08925</name>
</gene>
<dbReference type="RefSeq" id="WP_166233444.1">
    <property type="nucleotide sequence ID" value="NZ_CP049865.1"/>
</dbReference>
<dbReference type="PIRSF" id="PIRSF031853">
    <property type="entry name" value="UPC031853"/>
    <property type="match status" value="1"/>
</dbReference>
<dbReference type="PANTHER" id="PTHR30015:SF7">
    <property type="entry name" value="TYPE IV METHYL-DIRECTED RESTRICTION ENZYME ECOKMRR"/>
    <property type="match status" value="1"/>
</dbReference>
<keyword evidence="2" id="KW-0540">Nuclease</keyword>
<evidence type="ECO:0000313" key="3">
    <source>
        <dbReference type="Proteomes" id="UP000501058"/>
    </source>
</evidence>
<dbReference type="GO" id="GO:0015666">
    <property type="term" value="F:restriction endodeoxyribonuclease activity"/>
    <property type="evidence" value="ECO:0007669"/>
    <property type="project" value="TreeGrafter"/>
</dbReference>
<dbReference type="InterPro" id="IPR011335">
    <property type="entry name" value="Restrct_endonuc-II-like"/>
</dbReference>
<dbReference type="Gene3D" id="3.40.1350.10">
    <property type="match status" value="1"/>
</dbReference>
<dbReference type="Proteomes" id="UP000501058">
    <property type="component" value="Chromosome"/>
</dbReference>
<protein>
    <submittedName>
        <fullName evidence="2">Restriction endonuclease</fullName>
    </submittedName>
</protein>
<evidence type="ECO:0000259" key="1">
    <source>
        <dbReference type="Pfam" id="PF04471"/>
    </source>
</evidence>
<accession>A0A6G7Y6F2</accession>